<dbReference type="Gene3D" id="1.10.760.10">
    <property type="entry name" value="Cytochrome c-like domain"/>
    <property type="match status" value="1"/>
</dbReference>
<evidence type="ECO:0000256" key="4">
    <source>
        <dbReference type="PROSITE-ProRule" id="PRU00433"/>
    </source>
</evidence>
<feature type="domain" description="Cytochrome c" evidence="5">
    <location>
        <begin position="40"/>
        <end position="130"/>
    </location>
</feature>
<dbReference type="Pfam" id="PF00034">
    <property type="entry name" value="Cytochrom_C"/>
    <property type="match status" value="1"/>
</dbReference>
<comment type="caution">
    <text evidence="6">The sequence shown here is derived from an EMBL/GenBank/DDBJ whole genome shotgun (WGS) entry which is preliminary data.</text>
</comment>
<sequence>MKRYFIACLLAVTLLSFQTAPKKTAQAKTGTLAPAAGLQASIDRGKTIYLKRCLVCHQVDGGGVPHLNAPLDGASQVIGKDKERIIRIVLNGMNEKVELDGEIYSNIMLPQKDLSDQEVADVLTYARNSWTNKASAVTPAEVKAVRAKLK</sequence>
<dbReference type="PANTHER" id="PTHR35008:SF8">
    <property type="entry name" value="ALCOHOL DEHYDROGENASE CYTOCHROME C SUBUNIT"/>
    <property type="match status" value="1"/>
</dbReference>
<proteinExistence type="predicted"/>
<evidence type="ECO:0000256" key="3">
    <source>
        <dbReference type="ARBA" id="ARBA00023004"/>
    </source>
</evidence>
<evidence type="ECO:0000256" key="1">
    <source>
        <dbReference type="ARBA" id="ARBA00022617"/>
    </source>
</evidence>
<reference evidence="6 7" key="1">
    <citation type="submission" date="2020-01" db="EMBL/GenBank/DDBJ databases">
        <title>Genome analysis.</title>
        <authorList>
            <person name="Wu S."/>
            <person name="Wang G."/>
        </authorList>
    </citation>
    <scope>NUCLEOTIDE SEQUENCE [LARGE SCALE GENOMIC DNA]</scope>
    <source>
        <strain evidence="6 7">SYL130</strain>
    </source>
</reference>
<dbReference type="EMBL" id="JAACJS010000015">
    <property type="protein sequence ID" value="NCI51092.1"/>
    <property type="molecule type" value="Genomic_DNA"/>
</dbReference>
<keyword evidence="2 4" id="KW-0479">Metal-binding</keyword>
<dbReference type="PANTHER" id="PTHR35008">
    <property type="entry name" value="BLL4482 PROTEIN-RELATED"/>
    <property type="match status" value="1"/>
</dbReference>
<evidence type="ECO:0000313" key="7">
    <source>
        <dbReference type="Proteomes" id="UP000753802"/>
    </source>
</evidence>
<evidence type="ECO:0000256" key="2">
    <source>
        <dbReference type="ARBA" id="ARBA00022723"/>
    </source>
</evidence>
<dbReference type="InterPro" id="IPR036909">
    <property type="entry name" value="Cyt_c-like_dom_sf"/>
</dbReference>
<keyword evidence="1 4" id="KW-0349">Heme</keyword>
<dbReference type="RefSeq" id="WP_161819389.1">
    <property type="nucleotide sequence ID" value="NZ_JAACJS010000015.1"/>
</dbReference>
<dbReference type="SUPFAM" id="SSF46626">
    <property type="entry name" value="Cytochrome c"/>
    <property type="match status" value="1"/>
</dbReference>
<dbReference type="Proteomes" id="UP000753802">
    <property type="component" value="Unassembled WGS sequence"/>
</dbReference>
<dbReference type="InterPro" id="IPR009056">
    <property type="entry name" value="Cyt_c-like_dom"/>
</dbReference>
<gene>
    <name evidence="6" type="ORF">GWC95_14260</name>
</gene>
<keyword evidence="3 4" id="KW-0408">Iron</keyword>
<name>A0ABW9ZV99_9BACT</name>
<dbReference type="InterPro" id="IPR051459">
    <property type="entry name" value="Cytochrome_c-type_DH"/>
</dbReference>
<organism evidence="6 7">
    <name type="scientific">Sediminibacterium roseum</name>
    <dbReference type="NCBI Taxonomy" id="1978412"/>
    <lineage>
        <taxon>Bacteria</taxon>
        <taxon>Pseudomonadati</taxon>
        <taxon>Bacteroidota</taxon>
        <taxon>Chitinophagia</taxon>
        <taxon>Chitinophagales</taxon>
        <taxon>Chitinophagaceae</taxon>
        <taxon>Sediminibacterium</taxon>
    </lineage>
</organism>
<accession>A0ABW9ZV99</accession>
<evidence type="ECO:0000313" key="6">
    <source>
        <dbReference type="EMBL" id="NCI51092.1"/>
    </source>
</evidence>
<dbReference type="PROSITE" id="PS51007">
    <property type="entry name" value="CYTC"/>
    <property type="match status" value="1"/>
</dbReference>
<evidence type="ECO:0000259" key="5">
    <source>
        <dbReference type="PROSITE" id="PS51007"/>
    </source>
</evidence>
<protein>
    <submittedName>
        <fullName evidence="6">Cytochrome c</fullName>
    </submittedName>
</protein>
<keyword evidence="7" id="KW-1185">Reference proteome</keyword>